<evidence type="ECO:0000313" key="4">
    <source>
        <dbReference type="Proteomes" id="UP000823775"/>
    </source>
</evidence>
<name>A0ABS8Y7H0_DATST</name>
<keyword evidence="2" id="KW-1133">Transmembrane helix</keyword>
<protein>
    <submittedName>
        <fullName evidence="3">Uncharacterized protein</fullName>
    </submittedName>
</protein>
<feature type="region of interest" description="Disordered" evidence="1">
    <location>
        <begin position="48"/>
        <end position="79"/>
    </location>
</feature>
<evidence type="ECO:0000256" key="2">
    <source>
        <dbReference type="SAM" id="Phobius"/>
    </source>
</evidence>
<feature type="transmembrane region" description="Helical" evidence="2">
    <location>
        <begin position="6"/>
        <end position="26"/>
    </location>
</feature>
<proteinExistence type="predicted"/>
<dbReference type="EMBL" id="JACEIK010018866">
    <property type="protein sequence ID" value="MCE5166044.1"/>
    <property type="molecule type" value="Genomic_DNA"/>
</dbReference>
<dbReference type="Proteomes" id="UP000823775">
    <property type="component" value="Unassembled WGS sequence"/>
</dbReference>
<keyword evidence="2" id="KW-0812">Transmembrane</keyword>
<reference evidence="3 4" key="1">
    <citation type="journal article" date="2021" name="BMC Genomics">
        <title>Datura genome reveals duplications of psychoactive alkaloid biosynthetic genes and high mutation rate following tissue culture.</title>
        <authorList>
            <person name="Rajewski A."/>
            <person name="Carter-House D."/>
            <person name="Stajich J."/>
            <person name="Litt A."/>
        </authorList>
    </citation>
    <scope>NUCLEOTIDE SEQUENCE [LARGE SCALE GENOMIC DNA]</scope>
    <source>
        <strain evidence="3">AR-01</strain>
    </source>
</reference>
<keyword evidence="2" id="KW-0472">Membrane</keyword>
<sequence>MEGEIHNFIVVWAIVLTSLCYSHTIARFIPKGKSRFVAIIPEMEPHGKQYTPSVRLRSSPVDDDGQDLEKVGPTSSGARDIFGVGANA</sequence>
<organism evidence="3 4">
    <name type="scientific">Datura stramonium</name>
    <name type="common">Jimsonweed</name>
    <name type="synonym">Common thornapple</name>
    <dbReference type="NCBI Taxonomy" id="4076"/>
    <lineage>
        <taxon>Eukaryota</taxon>
        <taxon>Viridiplantae</taxon>
        <taxon>Streptophyta</taxon>
        <taxon>Embryophyta</taxon>
        <taxon>Tracheophyta</taxon>
        <taxon>Spermatophyta</taxon>
        <taxon>Magnoliopsida</taxon>
        <taxon>eudicotyledons</taxon>
        <taxon>Gunneridae</taxon>
        <taxon>Pentapetalae</taxon>
        <taxon>asterids</taxon>
        <taxon>lamiids</taxon>
        <taxon>Solanales</taxon>
        <taxon>Solanaceae</taxon>
        <taxon>Solanoideae</taxon>
        <taxon>Datureae</taxon>
        <taxon>Datura</taxon>
    </lineage>
</organism>
<gene>
    <name evidence="3" type="ORF">HAX54_014302</name>
</gene>
<evidence type="ECO:0000313" key="3">
    <source>
        <dbReference type="EMBL" id="MCE5166044.1"/>
    </source>
</evidence>
<accession>A0ABS8Y7H0</accession>
<evidence type="ECO:0000256" key="1">
    <source>
        <dbReference type="SAM" id="MobiDB-lite"/>
    </source>
</evidence>
<comment type="caution">
    <text evidence="3">The sequence shown here is derived from an EMBL/GenBank/DDBJ whole genome shotgun (WGS) entry which is preliminary data.</text>
</comment>
<keyword evidence="4" id="KW-1185">Reference proteome</keyword>